<feature type="region of interest" description="Disordered" evidence="1">
    <location>
        <begin position="142"/>
        <end position="172"/>
    </location>
</feature>
<feature type="compositionally biased region" description="Polar residues" evidence="1">
    <location>
        <begin position="91"/>
        <end position="114"/>
    </location>
</feature>
<proteinExistence type="predicted"/>
<dbReference type="Proteomes" id="UP000070544">
    <property type="component" value="Unassembled WGS sequence"/>
</dbReference>
<evidence type="ECO:0000313" key="2">
    <source>
        <dbReference type="EMBL" id="KXS13909.1"/>
    </source>
</evidence>
<organism evidence="2 3">
    <name type="scientific">Gonapodya prolifera (strain JEL478)</name>
    <name type="common">Monoblepharis prolifera</name>
    <dbReference type="NCBI Taxonomy" id="1344416"/>
    <lineage>
        <taxon>Eukaryota</taxon>
        <taxon>Fungi</taxon>
        <taxon>Fungi incertae sedis</taxon>
        <taxon>Chytridiomycota</taxon>
        <taxon>Chytridiomycota incertae sedis</taxon>
        <taxon>Monoblepharidomycetes</taxon>
        <taxon>Monoblepharidales</taxon>
        <taxon>Gonapodyaceae</taxon>
        <taxon>Gonapodya</taxon>
    </lineage>
</organism>
<feature type="compositionally biased region" description="Basic and acidic residues" evidence="1">
    <location>
        <begin position="41"/>
        <end position="51"/>
    </location>
</feature>
<protein>
    <submittedName>
        <fullName evidence="2">Uncharacterized protein</fullName>
    </submittedName>
</protein>
<dbReference type="EMBL" id="KQ965773">
    <property type="protein sequence ID" value="KXS13909.1"/>
    <property type="molecule type" value="Genomic_DNA"/>
</dbReference>
<keyword evidence="3" id="KW-1185">Reference proteome</keyword>
<feature type="region of interest" description="Disordered" evidence="1">
    <location>
        <begin position="1"/>
        <end position="121"/>
    </location>
</feature>
<gene>
    <name evidence="2" type="ORF">M427DRAFT_359606</name>
</gene>
<name>A0A139AB78_GONPJ</name>
<evidence type="ECO:0000313" key="3">
    <source>
        <dbReference type="Proteomes" id="UP000070544"/>
    </source>
</evidence>
<evidence type="ECO:0000256" key="1">
    <source>
        <dbReference type="SAM" id="MobiDB-lite"/>
    </source>
</evidence>
<accession>A0A139AB78</accession>
<dbReference type="AlphaFoldDB" id="A0A139AB78"/>
<reference evidence="2 3" key="1">
    <citation type="journal article" date="2015" name="Genome Biol. Evol.">
        <title>Phylogenomic analyses indicate that early fungi evolved digesting cell walls of algal ancestors of land plants.</title>
        <authorList>
            <person name="Chang Y."/>
            <person name="Wang S."/>
            <person name="Sekimoto S."/>
            <person name="Aerts A.L."/>
            <person name="Choi C."/>
            <person name="Clum A."/>
            <person name="LaButti K.M."/>
            <person name="Lindquist E.A."/>
            <person name="Yee Ngan C."/>
            <person name="Ohm R.A."/>
            <person name="Salamov A.A."/>
            <person name="Grigoriev I.V."/>
            <person name="Spatafora J.W."/>
            <person name="Berbee M.L."/>
        </authorList>
    </citation>
    <scope>NUCLEOTIDE SEQUENCE [LARGE SCALE GENOMIC DNA]</scope>
    <source>
        <strain evidence="2 3">JEL478</strain>
    </source>
</reference>
<feature type="compositionally biased region" description="Basic and acidic residues" evidence="1">
    <location>
        <begin position="1"/>
        <end position="24"/>
    </location>
</feature>
<sequence>MHGEDLVPSKGLEDIEKYERDRDGLGVPPVHNNPESGLGRVRLENSQEGRHTRNSHSNNPDQQHQHDVEMESTELDVTKPVEGSPPPEPQLQRNQAQENSHALSSTNGQPNGSDVTLKKQSSRGKATLYLTAAKMLMLTRKVGQKSWEEKRGSTQEPRSSSGTGGPPTANLPTTRISIRAKIVVSWNLTAHCETSTRMLTSICRRKRPLGAPPMTFPCSSIVVRECVRGAERT</sequence>